<evidence type="ECO:0000256" key="1">
    <source>
        <dbReference type="SAM" id="MobiDB-lite"/>
    </source>
</evidence>
<accession>A0A2K1KH33</accession>
<sequence length="98" mass="11368">MRVGIPRTIQALIHSHVGQKPAPGYDQKPRKGSLDSVRPCSETVPGFLVNRHVHVRFLRVCTHRRPRPRRDRSSADTRLRDDEGLGYIRYILTFSFDF</sequence>
<evidence type="ECO:0000313" key="3">
    <source>
        <dbReference type="EnsemblPlants" id="PAC:32978442.CDS.1"/>
    </source>
</evidence>
<dbReference type="EMBL" id="ABEU02000006">
    <property type="protein sequence ID" value="PNR53069.1"/>
    <property type="molecule type" value="Genomic_DNA"/>
</dbReference>
<keyword evidence="4" id="KW-1185">Reference proteome</keyword>
<dbReference type="Proteomes" id="UP000006727">
    <property type="component" value="Chromosome 6"/>
</dbReference>
<reference evidence="2 4" key="1">
    <citation type="journal article" date="2008" name="Science">
        <title>The Physcomitrella genome reveals evolutionary insights into the conquest of land by plants.</title>
        <authorList>
            <person name="Rensing S."/>
            <person name="Lang D."/>
            <person name="Zimmer A."/>
            <person name="Terry A."/>
            <person name="Salamov A."/>
            <person name="Shapiro H."/>
            <person name="Nishiyama T."/>
            <person name="Perroud P.-F."/>
            <person name="Lindquist E."/>
            <person name="Kamisugi Y."/>
            <person name="Tanahashi T."/>
            <person name="Sakakibara K."/>
            <person name="Fujita T."/>
            <person name="Oishi K."/>
            <person name="Shin-I T."/>
            <person name="Kuroki Y."/>
            <person name="Toyoda A."/>
            <person name="Suzuki Y."/>
            <person name="Hashimoto A."/>
            <person name="Yamaguchi K."/>
            <person name="Sugano A."/>
            <person name="Kohara Y."/>
            <person name="Fujiyama A."/>
            <person name="Anterola A."/>
            <person name="Aoki S."/>
            <person name="Ashton N."/>
            <person name="Barbazuk W.B."/>
            <person name="Barker E."/>
            <person name="Bennetzen J."/>
            <person name="Bezanilla M."/>
            <person name="Blankenship R."/>
            <person name="Cho S.H."/>
            <person name="Dutcher S."/>
            <person name="Estelle M."/>
            <person name="Fawcett J.A."/>
            <person name="Gundlach H."/>
            <person name="Hanada K."/>
            <person name="Heyl A."/>
            <person name="Hicks K.A."/>
            <person name="Hugh J."/>
            <person name="Lohr M."/>
            <person name="Mayer K."/>
            <person name="Melkozernov A."/>
            <person name="Murata T."/>
            <person name="Nelson D."/>
            <person name="Pils B."/>
            <person name="Prigge M."/>
            <person name="Reiss B."/>
            <person name="Renner T."/>
            <person name="Rombauts S."/>
            <person name="Rushton P."/>
            <person name="Sanderfoot A."/>
            <person name="Schween G."/>
            <person name="Shiu S.-H."/>
            <person name="Stueber K."/>
            <person name="Theodoulou F.L."/>
            <person name="Tu H."/>
            <person name="Van de Peer Y."/>
            <person name="Verrier P.J."/>
            <person name="Waters E."/>
            <person name="Wood A."/>
            <person name="Yang L."/>
            <person name="Cove D."/>
            <person name="Cuming A."/>
            <person name="Hasebe M."/>
            <person name="Lucas S."/>
            <person name="Mishler D.B."/>
            <person name="Reski R."/>
            <person name="Grigoriev I."/>
            <person name="Quatrano R.S."/>
            <person name="Boore J.L."/>
        </authorList>
    </citation>
    <scope>NUCLEOTIDE SEQUENCE [LARGE SCALE GENOMIC DNA]</scope>
    <source>
        <strain evidence="3 4">cv. Gransden 2004</strain>
    </source>
</reference>
<dbReference type="Gramene" id="Pp3c6_24800V3.1">
    <property type="protein sequence ID" value="PAC:32978442.CDS.1"/>
    <property type="gene ID" value="Pp3c6_24800"/>
</dbReference>
<name>A0A2K1KH33_PHYPA</name>
<dbReference type="EnsemblPlants" id="Pp3c6_24800V3.1">
    <property type="protein sequence ID" value="PAC:32978442.CDS.1"/>
    <property type="gene ID" value="Pp3c6_24800"/>
</dbReference>
<dbReference type="InParanoid" id="A0A2K1KH33"/>
<organism evidence="2">
    <name type="scientific">Physcomitrium patens</name>
    <name type="common">Spreading-leaved earth moss</name>
    <name type="synonym">Physcomitrella patens</name>
    <dbReference type="NCBI Taxonomy" id="3218"/>
    <lineage>
        <taxon>Eukaryota</taxon>
        <taxon>Viridiplantae</taxon>
        <taxon>Streptophyta</taxon>
        <taxon>Embryophyta</taxon>
        <taxon>Bryophyta</taxon>
        <taxon>Bryophytina</taxon>
        <taxon>Bryopsida</taxon>
        <taxon>Funariidae</taxon>
        <taxon>Funariales</taxon>
        <taxon>Funariaceae</taxon>
        <taxon>Physcomitrium</taxon>
    </lineage>
</organism>
<evidence type="ECO:0000313" key="2">
    <source>
        <dbReference type="EMBL" id="PNR53069.1"/>
    </source>
</evidence>
<dbReference type="AlphaFoldDB" id="A0A2K1KH33"/>
<evidence type="ECO:0000313" key="4">
    <source>
        <dbReference type="Proteomes" id="UP000006727"/>
    </source>
</evidence>
<protein>
    <submittedName>
        <fullName evidence="2 3">Uncharacterized protein</fullName>
    </submittedName>
</protein>
<gene>
    <name evidence="2" type="ORF">PHYPA_009444</name>
</gene>
<reference evidence="3" key="3">
    <citation type="submission" date="2020-12" db="UniProtKB">
        <authorList>
            <consortium name="EnsemblPlants"/>
        </authorList>
    </citation>
    <scope>IDENTIFICATION</scope>
</reference>
<dbReference type="Gramene" id="Pp3c6_24800V3.2">
    <property type="protein sequence ID" value="PAC:32978443.CDS.1"/>
    <property type="gene ID" value="Pp3c6_24800"/>
</dbReference>
<feature type="region of interest" description="Disordered" evidence="1">
    <location>
        <begin position="16"/>
        <end position="37"/>
    </location>
</feature>
<dbReference type="EnsemblPlants" id="Pp3c6_24800V3.2">
    <property type="protein sequence ID" value="PAC:32978443.CDS.1"/>
    <property type="gene ID" value="Pp3c6_24800"/>
</dbReference>
<proteinExistence type="predicted"/>
<dbReference type="PaxDb" id="3218-PP1S53_202V6.1"/>
<reference evidence="2 4" key="2">
    <citation type="journal article" date="2018" name="Plant J.">
        <title>The Physcomitrella patens chromosome-scale assembly reveals moss genome structure and evolution.</title>
        <authorList>
            <person name="Lang D."/>
            <person name="Ullrich K.K."/>
            <person name="Murat F."/>
            <person name="Fuchs J."/>
            <person name="Jenkins J."/>
            <person name="Haas F.B."/>
            <person name="Piednoel M."/>
            <person name="Gundlach H."/>
            <person name="Van Bel M."/>
            <person name="Meyberg R."/>
            <person name="Vives C."/>
            <person name="Morata J."/>
            <person name="Symeonidi A."/>
            <person name="Hiss M."/>
            <person name="Muchero W."/>
            <person name="Kamisugi Y."/>
            <person name="Saleh O."/>
            <person name="Blanc G."/>
            <person name="Decker E.L."/>
            <person name="van Gessel N."/>
            <person name="Grimwood J."/>
            <person name="Hayes R.D."/>
            <person name="Graham S.W."/>
            <person name="Gunter L.E."/>
            <person name="McDaniel S.F."/>
            <person name="Hoernstein S.N.W."/>
            <person name="Larsson A."/>
            <person name="Li F.W."/>
            <person name="Perroud P.F."/>
            <person name="Phillips J."/>
            <person name="Ranjan P."/>
            <person name="Rokshar D.S."/>
            <person name="Rothfels C.J."/>
            <person name="Schneider L."/>
            <person name="Shu S."/>
            <person name="Stevenson D.W."/>
            <person name="Thummler F."/>
            <person name="Tillich M."/>
            <person name="Villarreal Aguilar J.C."/>
            <person name="Widiez T."/>
            <person name="Wong G.K."/>
            <person name="Wymore A."/>
            <person name="Zhang Y."/>
            <person name="Zimmer A.D."/>
            <person name="Quatrano R.S."/>
            <person name="Mayer K.F.X."/>
            <person name="Goodstein D."/>
            <person name="Casacuberta J.M."/>
            <person name="Vandepoele K."/>
            <person name="Reski R."/>
            <person name="Cuming A.C."/>
            <person name="Tuskan G.A."/>
            <person name="Maumus F."/>
            <person name="Salse J."/>
            <person name="Schmutz J."/>
            <person name="Rensing S.A."/>
        </authorList>
    </citation>
    <scope>NUCLEOTIDE SEQUENCE [LARGE SCALE GENOMIC DNA]</scope>
    <source>
        <strain evidence="3 4">cv. Gransden 2004</strain>
    </source>
</reference>